<sequence>MFDLSKIYVGGSFYFSSGDNLKTKCKEAKVPNDCCGVYIVYACCENEESIVYIGSSGHMKDGRLVHRQGGLERRIYGKQQKVSRGILWPKKMRELSINKLRICWYNTGDDNPLIVEYCLILEYLVRNKRLPAWNNELKLDSRLKNDLEIFIKDNNIEFLKIASTQ</sequence>
<proteinExistence type="predicted"/>
<dbReference type="EMBL" id="VWMK01000005">
    <property type="protein sequence ID" value="KAA3767458.1"/>
    <property type="molecule type" value="Genomic_DNA"/>
</dbReference>
<evidence type="ECO:0000313" key="1">
    <source>
        <dbReference type="EMBL" id="KAA3767458.1"/>
    </source>
</evidence>
<reference evidence="1 2" key="1">
    <citation type="journal article" date="2019" name="Nat. Med.">
        <title>A library of human gut bacterial isolates paired with longitudinal multiomics data enables mechanistic microbiome research.</title>
        <authorList>
            <person name="Poyet M."/>
            <person name="Groussin M."/>
            <person name="Gibbons S.M."/>
            <person name="Avila-Pacheco J."/>
            <person name="Jiang X."/>
            <person name="Kearney S.M."/>
            <person name="Perrotta A.R."/>
            <person name="Berdy B."/>
            <person name="Zhao S."/>
            <person name="Lieberman T.D."/>
            <person name="Swanson P.K."/>
            <person name="Smith M."/>
            <person name="Roesemann S."/>
            <person name="Alexander J.E."/>
            <person name="Rich S.A."/>
            <person name="Livny J."/>
            <person name="Vlamakis H."/>
            <person name="Clish C."/>
            <person name="Bullock K."/>
            <person name="Deik A."/>
            <person name="Scott J."/>
            <person name="Pierce K.A."/>
            <person name="Xavier R.J."/>
            <person name="Alm E.J."/>
        </authorList>
    </citation>
    <scope>NUCLEOTIDE SEQUENCE [LARGE SCALE GENOMIC DNA]</scope>
    <source>
        <strain evidence="1 2">BIOML-A10</strain>
    </source>
</reference>
<dbReference type="Proteomes" id="UP000422221">
    <property type="component" value="Unassembled WGS sequence"/>
</dbReference>
<accession>A0A7J4XKZ7</accession>
<protein>
    <recommendedName>
        <fullName evidence="3">GIY-YIG nuclease family protein</fullName>
    </recommendedName>
</protein>
<organism evidence="1 2">
    <name type="scientific">Bacteroides salyersiae</name>
    <dbReference type="NCBI Taxonomy" id="291644"/>
    <lineage>
        <taxon>Bacteria</taxon>
        <taxon>Pseudomonadati</taxon>
        <taxon>Bacteroidota</taxon>
        <taxon>Bacteroidia</taxon>
        <taxon>Bacteroidales</taxon>
        <taxon>Bacteroidaceae</taxon>
        <taxon>Bacteroides</taxon>
    </lineage>
</organism>
<evidence type="ECO:0000313" key="2">
    <source>
        <dbReference type="Proteomes" id="UP000422221"/>
    </source>
</evidence>
<evidence type="ECO:0008006" key="3">
    <source>
        <dbReference type="Google" id="ProtNLM"/>
    </source>
</evidence>
<dbReference type="AlphaFoldDB" id="A0A7J4XKZ7"/>
<dbReference type="RefSeq" id="WP_021935524.1">
    <property type="nucleotide sequence ID" value="NZ_CP083675.1"/>
</dbReference>
<gene>
    <name evidence="1" type="ORF">F3F73_06970</name>
</gene>
<name>A0A7J4XKZ7_9BACE</name>
<comment type="caution">
    <text evidence="1">The sequence shown here is derived from an EMBL/GenBank/DDBJ whole genome shotgun (WGS) entry which is preliminary data.</text>
</comment>